<sequence>LSILLSLLVPAHTTRSPDCGGILTPSGLRYLAEVSKPHAESVLRRDLMDPSAPAPSPTSPSSRNQIISVKVDKFSLTLIPDTGMRLSIEVDLGITSAPSATKKMRLSILADLHVDMNPEGNLELVTSDCKPTLEEVQSTEQTDRSAPHKSSGSDVDKQINVEKICLEVSKLLLLPNERLMSLAAPFPITPNCQVQYLPLAAPMYSEQGIIISLQTTFQVAGAVIPLPVSPVPFSMPEPARSSPSHLILAFSEHFYTSLFSALEESGALNVSLLSSLTTATLAERITQQMGSLFQEDLPVVLQAVSRSSPHVVLEEDKATVQLFLTAQIGVGPSLSQSFLSVNVDVTARLHLSVADTRMIISVAAVEDIELSLATSDVGPILAALLEELFLPTIREEVPAQINKVLRQGVFLPHIASFTYTNVNITIHKDYVLIPCNLQLEARTG</sequence>
<dbReference type="SUPFAM" id="SSF55394">
    <property type="entry name" value="Bactericidal permeability-increasing protein, BPI"/>
    <property type="match status" value="2"/>
</dbReference>
<evidence type="ECO:0000313" key="3">
    <source>
        <dbReference type="EMBL" id="NWZ00134.1"/>
    </source>
</evidence>
<dbReference type="InterPro" id="IPR051660">
    <property type="entry name" value="BPI_fold-BPI/LBP"/>
</dbReference>
<evidence type="ECO:0000259" key="2">
    <source>
        <dbReference type="SMART" id="SM00329"/>
    </source>
</evidence>
<feature type="non-terminal residue" evidence="3">
    <location>
        <position position="1"/>
    </location>
</feature>
<name>A0A7K7J131_LOXCU</name>
<dbReference type="OrthoDB" id="9375316at2759"/>
<keyword evidence="4" id="KW-1185">Reference proteome</keyword>
<feature type="domain" description="Lipid-binding serum glycoprotein C-terminal" evidence="2">
    <location>
        <begin position="240"/>
        <end position="435"/>
    </location>
</feature>
<dbReference type="EMBL" id="VZSM01005183">
    <property type="protein sequence ID" value="NWZ00134.1"/>
    <property type="molecule type" value="Genomic_DNA"/>
</dbReference>
<evidence type="ECO:0000313" key="4">
    <source>
        <dbReference type="Proteomes" id="UP000564784"/>
    </source>
</evidence>
<feature type="non-terminal residue" evidence="3">
    <location>
        <position position="444"/>
    </location>
</feature>
<reference evidence="3 4" key="1">
    <citation type="submission" date="2019-09" db="EMBL/GenBank/DDBJ databases">
        <title>Bird 10,000 Genomes (B10K) Project - Family phase.</title>
        <authorList>
            <person name="Zhang G."/>
        </authorList>
    </citation>
    <scope>NUCLEOTIDE SEQUENCE [LARGE SCALE GENOMIC DNA]</scope>
    <source>
        <strain evidence="3">OUT-0011</strain>
        <tissue evidence="3">Muscle</tissue>
    </source>
</reference>
<gene>
    <name evidence="3" type="primary">Tenp</name>
    <name evidence="3" type="ORF">LOXCUR_R14034</name>
</gene>
<organism evidence="3 4">
    <name type="scientific">Loxia curvirostra</name>
    <name type="common">Red crossbill</name>
    <dbReference type="NCBI Taxonomy" id="64802"/>
    <lineage>
        <taxon>Eukaryota</taxon>
        <taxon>Metazoa</taxon>
        <taxon>Chordata</taxon>
        <taxon>Craniata</taxon>
        <taxon>Vertebrata</taxon>
        <taxon>Euteleostomi</taxon>
        <taxon>Archelosauria</taxon>
        <taxon>Archosauria</taxon>
        <taxon>Dinosauria</taxon>
        <taxon>Saurischia</taxon>
        <taxon>Theropoda</taxon>
        <taxon>Coelurosauria</taxon>
        <taxon>Aves</taxon>
        <taxon>Neognathae</taxon>
        <taxon>Neoaves</taxon>
        <taxon>Telluraves</taxon>
        <taxon>Australaves</taxon>
        <taxon>Passeriformes</taxon>
        <taxon>Passeroidea</taxon>
        <taxon>Fringillidae</taxon>
        <taxon>Carduelinae</taxon>
        <taxon>Loxia</taxon>
    </lineage>
</organism>
<dbReference type="Pfam" id="PF02886">
    <property type="entry name" value="LBP_BPI_CETP_C"/>
    <property type="match status" value="1"/>
</dbReference>
<evidence type="ECO:0000256" key="1">
    <source>
        <dbReference type="SAM" id="MobiDB-lite"/>
    </source>
</evidence>
<accession>A0A7K7J131</accession>
<dbReference type="Proteomes" id="UP000564784">
    <property type="component" value="Unassembled WGS sequence"/>
</dbReference>
<dbReference type="Gene3D" id="3.15.20.10">
    <property type="entry name" value="Bactericidal permeability-increasing protein, domain 2"/>
    <property type="match status" value="1"/>
</dbReference>
<dbReference type="PANTHER" id="PTHR46019:SF4">
    <property type="entry name" value="BPI FOLD-CONTAINING FAMILY B MEMBER 4"/>
    <property type="match status" value="1"/>
</dbReference>
<dbReference type="GO" id="GO:0008289">
    <property type="term" value="F:lipid binding"/>
    <property type="evidence" value="ECO:0007669"/>
    <property type="project" value="InterPro"/>
</dbReference>
<dbReference type="SMART" id="SM00329">
    <property type="entry name" value="BPI2"/>
    <property type="match status" value="1"/>
</dbReference>
<dbReference type="InterPro" id="IPR017943">
    <property type="entry name" value="Bactericidal_perm-incr_a/b_dom"/>
</dbReference>
<dbReference type="InterPro" id="IPR001124">
    <property type="entry name" value="Lipid-bd_serum_glycop_C"/>
</dbReference>
<dbReference type="AlphaFoldDB" id="A0A7K7J131"/>
<proteinExistence type="predicted"/>
<comment type="caution">
    <text evidence="3">The sequence shown here is derived from an EMBL/GenBank/DDBJ whole genome shotgun (WGS) entry which is preliminary data.</text>
</comment>
<dbReference type="PANTHER" id="PTHR46019">
    <property type="entry name" value="BPI FOLD-CONTAINING FAMILY B MEMBER 4-RELATED"/>
    <property type="match status" value="1"/>
</dbReference>
<feature type="region of interest" description="Disordered" evidence="1">
    <location>
        <begin position="133"/>
        <end position="154"/>
    </location>
</feature>
<protein>
    <submittedName>
        <fullName evidence="3">TENP protein</fullName>
    </submittedName>
</protein>